<keyword evidence="2" id="KW-1185">Reference proteome</keyword>
<gene>
    <name evidence="1" type="ORF">HUJ06_019613</name>
</gene>
<protein>
    <submittedName>
        <fullName evidence="1">Uncharacterized protein</fullName>
    </submittedName>
</protein>
<evidence type="ECO:0000313" key="2">
    <source>
        <dbReference type="Proteomes" id="UP000607653"/>
    </source>
</evidence>
<dbReference type="EMBL" id="DUZY01000001">
    <property type="protein sequence ID" value="DAD18150.1"/>
    <property type="molecule type" value="Genomic_DNA"/>
</dbReference>
<organism evidence="1 2">
    <name type="scientific">Nelumbo nucifera</name>
    <name type="common">Sacred lotus</name>
    <dbReference type="NCBI Taxonomy" id="4432"/>
    <lineage>
        <taxon>Eukaryota</taxon>
        <taxon>Viridiplantae</taxon>
        <taxon>Streptophyta</taxon>
        <taxon>Embryophyta</taxon>
        <taxon>Tracheophyta</taxon>
        <taxon>Spermatophyta</taxon>
        <taxon>Magnoliopsida</taxon>
        <taxon>Proteales</taxon>
        <taxon>Nelumbonaceae</taxon>
        <taxon>Nelumbo</taxon>
    </lineage>
</organism>
<dbReference type="Proteomes" id="UP000607653">
    <property type="component" value="Unassembled WGS sequence"/>
</dbReference>
<proteinExistence type="predicted"/>
<reference evidence="1 2" key="1">
    <citation type="journal article" date="2020" name="Mol. Biol. Evol.">
        <title>Distinct Expression and Methylation Patterns for Genes with Different Fates following a Single Whole-Genome Duplication in Flowering Plants.</title>
        <authorList>
            <person name="Shi T."/>
            <person name="Rahmani R.S."/>
            <person name="Gugger P.F."/>
            <person name="Wang M."/>
            <person name="Li H."/>
            <person name="Zhang Y."/>
            <person name="Li Z."/>
            <person name="Wang Q."/>
            <person name="Van de Peer Y."/>
            <person name="Marchal K."/>
            <person name="Chen J."/>
        </authorList>
    </citation>
    <scope>NUCLEOTIDE SEQUENCE [LARGE SCALE GENOMIC DNA]</scope>
    <source>
        <tissue evidence="1">Leaf</tissue>
    </source>
</reference>
<name>A0A822XCU6_NELNU</name>
<sequence length="72" mass="8022">MCGEDGEENRKVFDEGWVDCTEDADTEEDLESQSSIGSVEFDKVAEEEIATTLNLETLFQEVQAGRTSLLCQ</sequence>
<comment type="caution">
    <text evidence="1">The sequence shown here is derived from an EMBL/GenBank/DDBJ whole genome shotgun (WGS) entry which is preliminary data.</text>
</comment>
<accession>A0A822XCU6</accession>
<dbReference type="AlphaFoldDB" id="A0A822XCU6"/>
<evidence type="ECO:0000313" key="1">
    <source>
        <dbReference type="EMBL" id="DAD18150.1"/>
    </source>
</evidence>